<evidence type="ECO:0000259" key="2">
    <source>
        <dbReference type="Pfam" id="PF04471"/>
    </source>
</evidence>
<comment type="caution">
    <text evidence="4">The sequence shown here is derived from an EMBL/GenBank/DDBJ whole genome shotgun (WGS) entry which is preliminary data.</text>
</comment>
<dbReference type="PANTHER" id="PTHR30015:SF7">
    <property type="entry name" value="TYPE IV METHYL-DIRECTED RESTRICTION ENZYME ECOKMRR"/>
    <property type="match status" value="1"/>
</dbReference>
<dbReference type="GO" id="GO:0004519">
    <property type="term" value="F:endonuclease activity"/>
    <property type="evidence" value="ECO:0007669"/>
    <property type="project" value="UniProtKB-KW"/>
</dbReference>
<protein>
    <submittedName>
        <fullName evidence="4">Restriction endonuclease</fullName>
        <ecNumber evidence="4">3.1.21.-</ecNumber>
    </submittedName>
</protein>
<dbReference type="PANTHER" id="PTHR30015">
    <property type="entry name" value="MRR RESTRICTION SYSTEM PROTEIN"/>
    <property type="match status" value="1"/>
</dbReference>
<dbReference type="InterPro" id="IPR052906">
    <property type="entry name" value="Type_IV_Methyl-Rstrct_Enzyme"/>
</dbReference>
<gene>
    <name evidence="4" type="ORF">ACFQET_06355</name>
</gene>
<sequence length="312" mass="35047">MNYRDLKIGKHGLPTWDALAPIVLRFTERQGEWQGKKLKIAVADDLELPADLRLLMYSRTSSINIIEDRVGWTISELSTAGILDRTRRGYYQVTELGRKLLDGPDEINRKLIHAQPLYVQHLAELKERQGRKLSVGSDVSEELPASEMLSQQVEAYNDEVATSLLQKIMESEPEFFEELVVKLLVAMGYKGPNGSAWVTQQSNDGGIDGVINQDALGTSTVYVQAKRYNKDSKVLRPAIDSFYGALSRNHADRGVFITTSGFSAAAVETAREFSIVLVDGIQLTDLMLQYRVGVQVKKNLELFEIDKDFFED</sequence>
<dbReference type="GO" id="GO:0016787">
    <property type="term" value="F:hydrolase activity"/>
    <property type="evidence" value="ECO:0007669"/>
    <property type="project" value="UniProtKB-KW"/>
</dbReference>
<dbReference type="EMBL" id="JBHSSJ010000006">
    <property type="protein sequence ID" value="MFC6275137.1"/>
    <property type="molecule type" value="Genomic_DNA"/>
</dbReference>
<name>A0ABW1TPT2_9LACO</name>
<dbReference type="SUPFAM" id="SSF52980">
    <property type="entry name" value="Restriction endonuclease-like"/>
    <property type="match status" value="1"/>
</dbReference>
<keyword evidence="5" id="KW-1185">Reference proteome</keyword>
<reference evidence="5" key="1">
    <citation type="journal article" date="2019" name="Int. J. Syst. Evol. Microbiol.">
        <title>The Global Catalogue of Microorganisms (GCM) 10K type strain sequencing project: providing services to taxonomists for standard genome sequencing and annotation.</title>
        <authorList>
            <consortium name="The Broad Institute Genomics Platform"/>
            <consortium name="The Broad Institute Genome Sequencing Center for Infectious Disease"/>
            <person name="Wu L."/>
            <person name="Ma J."/>
        </authorList>
    </citation>
    <scope>NUCLEOTIDE SEQUENCE [LARGE SCALE GENOMIC DNA]</scope>
    <source>
        <strain evidence="5">CCM 8907</strain>
    </source>
</reference>
<dbReference type="Gene3D" id="1.10.10.10">
    <property type="entry name" value="Winged helix-like DNA-binding domain superfamily/Winged helix DNA-binding domain"/>
    <property type="match status" value="1"/>
</dbReference>
<dbReference type="InterPro" id="IPR011856">
    <property type="entry name" value="tRNA_endonuc-like_dom_sf"/>
</dbReference>
<evidence type="ECO:0000313" key="4">
    <source>
        <dbReference type="EMBL" id="MFC6275137.1"/>
    </source>
</evidence>
<dbReference type="InterPro" id="IPR025745">
    <property type="entry name" value="Mrr-like_N_dom"/>
</dbReference>
<organism evidence="4 5">
    <name type="scientific">Levilactobacillus tangyuanensis</name>
    <dbReference type="NCBI Taxonomy" id="2486021"/>
    <lineage>
        <taxon>Bacteria</taxon>
        <taxon>Bacillati</taxon>
        <taxon>Bacillota</taxon>
        <taxon>Bacilli</taxon>
        <taxon>Lactobacillales</taxon>
        <taxon>Lactobacillaceae</taxon>
        <taxon>Levilactobacillus</taxon>
    </lineage>
</organism>
<dbReference type="RefSeq" id="WP_125641212.1">
    <property type="nucleotide sequence ID" value="NZ_JBHSSJ010000006.1"/>
</dbReference>
<accession>A0ABW1TPT2</accession>
<dbReference type="InterPro" id="IPR011335">
    <property type="entry name" value="Restrct_endonuc-II-like"/>
</dbReference>
<evidence type="ECO:0000256" key="1">
    <source>
        <dbReference type="ARBA" id="ARBA00022801"/>
    </source>
</evidence>
<evidence type="ECO:0000313" key="5">
    <source>
        <dbReference type="Proteomes" id="UP001596191"/>
    </source>
</evidence>
<keyword evidence="4" id="KW-0540">Nuclease</keyword>
<dbReference type="EC" id="3.1.21.-" evidence="4"/>
<dbReference type="Gene3D" id="3.40.1350.10">
    <property type="match status" value="1"/>
</dbReference>
<dbReference type="Pfam" id="PF14338">
    <property type="entry name" value="Mrr_N"/>
    <property type="match status" value="1"/>
</dbReference>
<dbReference type="Pfam" id="PF04471">
    <property type="entry name" value="Mrr_cat"/>
    <property type="match status" value="1"/>
</dbReference>
<dbReference type="Proteomes" id="UP001596191">
    <property type="component" value="Unassembled WGS sequence"/>
</dbReference>
<proteinExistence type="predicted"/>
<keyword evidence="1 4" id="KW-0378">Hydrolase</keyword>
<feature type="domain" description="Restriction endonuclease type IV Mrr" evidence="2">
    <location>
        <begin position="170"/>
        <end position="287"/>
    </location>
</feature>
<feature type="domain" description="Restriction system protein Mrr-like N-terminal" evidence="3">
    <location>
        <begin position="17"/>
        <end position="101"/>
    </location>
</feature>
<dbReference type="InterPro" id="IPR036388">
    <property type="entry name" value="WH-like_DNA-bd_sf"/>
</dbReference>
<keyword evidence="4" id="KW-0255">Endonuclease</keyword>
<dbReference type="InterPro" id="IPR007560">
    <property type="entry name" value="Restrct_endonuc_IV_Mrr"/>
</dbReference>
<evidence type="ECO:0000259" key="3">
    <source>
        <dbReference type="Pfam" id="PF14338"/>
    </source>
</evidence>